<reference evidence="2" key="2">
    <citation type="journal article" date="2014" name="BMC Genomics">
        <title>A genomic perspective to assessing quality of mass-reared SIT flies used in Mediterranean fruit fly (Ceratitis capitata) eradication in California.</title>
        <authorList>
            <person name="Calla B."/>
            <person name="Hall B."/>
            <person name="Hou S."/>
            <person name="Geib S.M."/>
        </authorList>
    </citation>
    <scope>NUCLEOTIDE SEQUENCE</scope>
</reference>
<name>W8B9K8_CERCA</name>
<accession>W8B9K8</accession>
<sequence length="101" mass="10895">MGNSNGDSGEVQQERQRNCDISNSWNKMKGITEENMPKECDSSTVELRARKNGFKDNVVEAAPTNGCLKNCTANTTQCATANGTACSNSNSNSTNNKPTWS</sequence>
<evidence type="ECO:0000256" key="1">
    <source>
        <dbReference type="SAM" id="MobiDB-lite"/>
    </source>
</evidence>
<dbReference type="AlphaFoldDB" id="W8B9K8"/>
<feature type="compositionally biased region" description="Polar residues" evidence="1">
    <location>
        <begin position="1"/>
        <end position="11"/>
    </location>
</feature>
<evidence type="ECO:0000313" key="2">
    <source>
        <dbReference type="EMBL" id="JAB86449.1"/>
    </source>
</evidence>
<dbReference type="EMBL" id="GAMC01020106">
    <property type="protein sequence ID" value="JAB86449.1"/>
    <property type="molecule type" value="mRNA"/>
</dbReference>
<feature type="region of interest" description="Disordered" evidence="1">
    <location>
        <begin position="1"/>
        <end position="39"/>
    </location>
</feature>
<feature type="compositionally biased region" description="Basic and acidic residues" evidence="1">
    <location>
        <begin position="30"/>
        <end position="39"/>
    </location>
</feature>
<dbReference type="OrthoDB" id="65434at2759"/>
<protein>
    <submittedName>
        <fullName evidence="2">Uncharacterized protein</fullName>
    </submittedName>
</protein>
<reference evidence="2" key="1">
    <citation type="submission" date="2013-07" db="EMBL/GenBank/DDBJ databases">
        <authorList>
            <person name="Geib S."/>
        </authorList>
    </citation>
    <scope>NUCLEOTIDE SEQUENCE</scope>
</reference>
<organism evidence="2">
    <name type="scientific">Ceratitis capitata</name>
    <name type="common">Mediterranean fruit fly</name>
    <name type="synonym">Tephritis capitata</name>
    <dbReference type="NCBI Taxonomy" id="7213"/>
    <lineage>
        <taxon>Eukaryota</taxon>
        <taxon>Metazoa</taxon>
        <taxon>Ecdysozoa</taxon>
        <taxon>Arthropoda</taxon>
        <taxon>Hexapoda</taxon>
        <taxon>Insecta</taxon>
        <taxon>Pterygota</taxon>
        <taxon>Neoptera</taxon>
        <taxon>Endopterygota</taxon>
        <taxon>Diptera</taxon>
        <taxon>Brachycera</taxon>
        <taxon>Muscomorpha</taxon>
        <taxon>Tephritoidea</taxon>
        <taxon>Tephritidae</taxon>
        <taxon>Ceratitis</taxon>
        <taxon>Ceratitis</taxon>
    </lineage>
</organism>
<proteinExistence type="evidence at transcript level"/>
<dbReference type="EMBL" id="GAMC01020108">
    <property type="protein sequence ID" value="JAB86447.1"/>
    <property type="molecule type" value="mRNA"/>
</dbReference>
<dbReference type="EMBL" id="GAMC01020104">
    <property type="protein sequence ID" value="JAB86451.1"/>
    <property type="molecule type" value="mRNA"/>
</dbReference>